<keyword evidence="4" id="KW-1185">Reference proteome</keyword>
<evidence type="ECO:0000256" key="2">
    <source>
        <dbReference type="PIRNR" id="PIRNR001365"/>
    </source>
</evidence>
<dbReference type="Gene3D" id="3.20.20.70">
    <property type="entry name" value="Aldolase class I"/>
    <property type="match status" value="1"/>
</dbReference>
<dbReference type="SMART" id="SM01130">
    <property type="entry name" value="DHDPS"/>
    <property type="match status" value="1"/>
</dbReference>
<dbReference type="SUPFAM" id="SSF51569">
    <property type="entry name" value="Aldolase"/>
    <property type="match status" value="1"/>
</dbReference>
<sequence>MAIIAIKPLPRGIYTPLPCFFDEAEEVDYDAFSKHVLFTAKAGTVPVVSGTAGEAVHLTREERTKLVQTARRVLDEAGLKDVPVIAGAGAASTRESIQLAKDAAAAGAAFVLAIPPGYYAGNLVTNSMTAVKQFYIDLAAASPVPVILYNFPAVSSGIDMDSDTIVEIVKKAPNVCGAKLTCANVGKLTRITAQTHSAAFRQKYPRGFGPYAFEVIDGFIDFLLPSVASGAAGAISGLPNVAPRVCVRLWEACQKASDDPASYKEAQELQNLVSLADGIQLKVGIPGMKKLLNKLFGYSALPRRPLLPMTDEEARPMFTHQYLNELLEREELLAVSE</sequence>
<accession>A0ABP0BQB2</accession>
<dbReference type="Proteomes" id="UP001642406">
    <property type="component" value="Unassembled WGS sequence"/>
</dbReference>
<evidence type="ECO:0000313" key="4">
    <source>
        <dbReference type="Proteomes" id="UP001642406"/>
    </source>
</evidence>
<organism evidence="3 4">
    <name type="scientific">Sporothrix bragantina</name>
    <dbReference type="NCBI Taxonomy" id="671064"/>
    <lineage>
        <taxon>Eukaryota</taxon>
        <taxon>Fungi</taxon>
        <taxon>Dikarya</taxon>
        <taxon>Ascomycota</taxon>
        <taxon>Pezizomycotina</taxon>
        <taxon>Sordariomycetes</taxon>
        <taxon>Sordariomycetidae</taxon>
        <taxon>Ophiostomatales</taxon>
        <taxon>Ophiostomataceae</taxon>
        <taxon>Sporothrix</taxon>
    </lineage>
</organism>
<comment type="caution">
    <text evidence="3">The sequence shown here is derived from an EMBL/GenBank/DDBJ whole genome shotgun (WGS) entry which is preliminary data.</text>
</comment>
<dbReference type="Pfam" id="PF00701">
    <property type="entry name" value="DHDPS"/>
    <property type="match status" value="1"/>
</dbReference>
<dbReference type="CDD" id="cd00408">
    <property type="entry name" value="DHDPS-like"/>
    <property type="match status" value="1"/>
</dbReference>
<dbReference type="PIRSF" id="PIRSF001365">
    <property type="entry name" value="DHDPS"/>
    <property type="match status" value="1"/>
</dbReference>
<dbReference type="PANTHER" id="PTHR12128">
    <property type="entry name" value="DIHYDRODIPICOLINATE SYNTHASE"/>
    <property type="match status" value="1"/>
</dbReference>
<dbReference type="EMBL" id="CAWUHC010000036">
    <property type="protein sequence ID" value="CAK7221794.1"/>
    <property type="molecule type" value="Genomic_DNA"/>
</dbReference>
<protein>
    <recommendedName>
        <fullName evidence="5">Dihydrodipicolinate synthase</fullName>
    </recommendedName>
</protein>
<evidence type="ECO:0000313" key="3">
    <source>
        <dbReference type="EMBL" id="CAK7221794.1"/>
    </source>
</evidence>
<dbReference type="PRINTS" id="PR00146">
    <property type="entry name" value="DHPICSNTHASE"/>
</dbReference>
<comment type="similarity">
    <text evidence="2">Belongs to the DapA family.</text>
</comment>
<evidence type="ECO:0000256" key="1">
    <source>
        <dbReference type="ARBA" id="ARBA00023239"/>
    </source>
</evidence>
<reference evidence="3 4" key="1">
    <citation type="submission" date="2024-01" db="EMBL/GenBank/DDBJ databases">
        <authorList>
            <person name="Allen C."/>
            <person name="Tagirdzhanova G."/>
        </authorList>
    </citation>
    <scope>NUCLEOTIDE SEQUENCE [LARGE SCALE GENOMIC DNA]</scope>
</reference>
<proteinExistence type="inferred from homology"/>
<dbReference type="InterPro" id="IPR002220">
    <property type="entry name" value="DapA-like"/>
</dbReference>
<evidence type="ECO:0008006" key="5">
    <source>
        <dbReference type="Google" id="ProtNLM"/>
    </source>
</evidence>
<dbReference type="InterPro" id="IPR013785">
    <property type="entry name" value="Aldolase_TIM"/>
</dbReference>
<gene>
    <name evidence="3" type="ORF">SBRCBS47491_004649</name>
</gene>
<name>A0ABP0BQB2_9PEZI</name>
<dbReference type="PANTHER" id="PTHR12128:SF66">
    <property type="entry name" value="4-HYDROXY-2-OXOGLUTARATE ALDOLASE, MITOCHONDRIAL"/>
    <property type="match status" value="1"/>
</dbReference>
<keyword evidence="1 2" id="KW-0456">Lyase</keyword>